<dbReference type="RefSeq" id="WP_025335343.1">
    <property type="nucleotide sequence ID" value="NZ_CP004078.1"/>
</dbReference>
<feature type="region of interest" description="Disordered" evidence="1">
    <location>
        <begin position="63"/>
        <end position="135"/>
    </location>
</feature>
<reference evidence="2 3" key="1">
    <citation type="journal article" date="2014" name="PLoS Genet.">
        <title>Comparative Genomic Analysis of N2-Fixing and Non-N2-Fixing Paenibacillus spp.: Organization, Evolution and Expression of the Nitrogen Fixation Genes.</title>
        <authorList>
            <person name="Xie J.B."/>
            <person name="Du Z."/>
            <person name="Bai L."/>
            <person name="Tian C."/>
            <person name="Zhang Y."/>
            <person name="Xie J.Y."/>
            <person name="Wang T."/>
            <person name="Liu X."/>
            <person name="Chen X."/>
            <person name="Cheng Q."/>
            <person name="Chen S."/>
            <person name="Li J."/>
        </authorList>
    </citation>
    <scope>NUCLEOTIDE SEQUENCE [LARGE SCALE GENOMIC DNA]</scope>
    <source>
        <strain evidence="2 3">T27</strain>
    </source>
</reference>
<dbReference type="AlphaFoldDB" id="X5A213"/>
<organism evidence="2 3">
    <name type="scientific">Paenibacillus sabinae T27</name>
    <dbReference type="NCBI Taxonomy" id="1268072"/>
    <lineage>
        <taxon>Bacteria</taxon>
        <taxon>Bacillati</taxon>
        <taxon>Bacillota</taxon>
        <taxon>Bacilli</taxon>
        <taxon>Bacillales</taxon>
        <taxon>Paenibacillaceae</taxon>
        <taxon>Paenibacillus</taxon>
    </lineage>
</organism>
<dbReference type="Gene3D" id="3.30.1490.480">
    <property type="entry name" value="Endolytic murein transglycosylase"/>
    <property type="match status" value="1"/>
</dbReference>
<evidence type="ECO:0000256" key="1">
    <source>
        <dbReference type="SAM" id="MobiDB-lite"/>
    </source>
</evidence>
<keyword evidence="3" id="KW-1185">Reference proteome</keyword>
<dbReference type="PATRIC" id="fig|1268072.3.peg.3031"/>
<gene>
    <name evidence="2" type="ORF">PSAB_14650</name>
</gene>
<name>X5A213_9BACL</name>
<dbReference type="STRING" id="1268072.PSAB_14650"/>
<dbReference type="KEGG" id="psab:PSAB_14650"/>
<evidence type="ECO:0000313" key="2">
    <source>
        <dbReference type="EMBL" id="AHV97839.1"/>
    </source>
</evidence>
<dbReference type="OrthoDB" id="2626226at2"/>
<proteinExistence type="predicted"/>
<evidence type="ECO:0000313" key="3">
    <source>
        <dbReference type="Proteomes" id="UP000019772"/>
    </source>
</evidence>
<feature type="compositionally biased region" description="Low complexity" evidence="1">
    <location>
        <begin position="70"/>
        <end position="105"/>
    </location>
</feature>
<protein>
    <recommendedName>
        <fullName evidence="4">Aminodeoxychorismate lyase</fullName>
    </recommendedName>
</protein>
<dbReference type="Proteomes" id="UP000019772">
    <property type="component" value="Chromosome"/>
</dbReference>
<dbReference type="eggNOG" id="ENOG5033BFA">
    <property type="taxonomic scope" value="Bacteria"/>
</dbReference>
<feature type="compositionally biased region" description="Low complexity" evidence="1">
    <location>
        <begin position="116"/>
        <end position="135"/>
    </location>
</feature>
<accession>X5A213</accession>
<sequence>MIKNRSFMIGLGFGLAGGALLLQLMISAGMATPTKAQIVREASKLNLKVTGADDKLLTEKEWKKLSEQNEAGTSEGGASASSSQTPTNPSASPPAKAASPSAPSTPLQPGATGVQKPSDSAAAVPPSSPSAAKPVSSGIVLRIPSGITLTEVADLLAGSGVIKDMDLFIIEAKSRRVQTKIQSGLYRFTPGQSNDAIIGQLITVRD</sequence>
<dbReference type="HOGENOM" id="CLU_113290_0_0_9"/>
<evidence type="ECO:0008006" key="4">
    <source>
        <dbReference type="Google" id="ProtNLM"/>
    </source>
</evidence>
<dbReference type="EMBL" id="CP004078">
    <property type="protein sequence ID" value="AHV97839.1"/>
    <property type="molecule type" value="Genomic_DNA"/>
</dbReference>